<dbReference type="AlphaFoldDB" id="U5DBA7"/>
<protein>
    <submittedName>
        <fullName evidence="2">Uncharacterized protein</fullName>
    </submittedName>
</protein>
<dbReference type="HOGENOM" id="CLU_1808820_0_0_1"/>
<feature type="compositionally biased region" description="Polar residues" evidence="1">
    <location>
        <begin position="58"/>
        <end position="71"/>
    </location>
</feature>
<feature type="region of interest" description="Disordered" evidence="1">
    <location>
        <begin position="56"/>
        <end position="77"/>
    </location>
</feature>
<evidence type="ECO:0000313" key="3">
    <source>
        <dbReference type="Proteomes" id="UP000017836"/>
    </source>
</evidence>
<sequence>MRVGCSDRIQYSILDHVQDLNFAPPISKEIDNVQVLVTADLENISSFDPMRSIHESLDGSNNMATMGNSKPPTFGALDESALDPMAQSRENIEAHEKVEAREEPMVQACEKVGVEACEELEALENVEARQEPIIKSCEKGWRD</sequence>
<dbReference type="Gramene" id="ERN19505">
    <property type="protein sequence ID" value="ERN19505"/>
    <property type="gene ID" value="AMTR_s00062p00020240"/>
</dbReference>
<dbReference type="EMBL" id="KI392068">
    <property type="protein sequence ID" value="ERN19505.1"/>
    <property type="molecule type" value="Genomic_DNA"/>
</dbReference>
<evidence type="ECO:0000256" key="1">
    <source>
        <dbReference type="SAM" id="MobiDB-lite"/>
    </source>
</evidence>
<accession>U5DBA7</accession>
<keyword evidence="3" id="KW-1185">Reference proteome</keyword>
<proteinExistence type="predicted"/>
<dbReference type="Proteomes" id="UP000017836">
    <property type="component" value="Unassembled WGS sequence"/>
</dbReference>
<organism evidence="2 3">
    <name type="scientific">Amborella trichopoda</name>
    <dbReference type="NCBI Taxonomy" id="13333"/>
    <lineage>
        <taxon>Eukaryota</taxon>
        <taxon>Viridiplantae</taxon>
        <taxon>Streptophyta</taxon>
        <taxon>Embryophyta</taxon>
        <taxon>Tracheophyta</taxon>
        <taxon>Spermatophyta</taxon>
        <taxon>Magnoliopsida</taxon>
        <taxon>Amborellales</taxon>
        <taxon>Amborellaceae</taxon>
        <taxon>Amborella</taxon>
    </lineage>
</organism>
<evidence type="ECO:0000313" key="2">
    <source>
        <dbReference type="EMBL" id="ERN19505.1"/>
    </source>
</evidence>
<name>U5DBA7_AMBTC</name>
<reference evidence="3" key="1">
    <citation type="journal article" date="2013" name="Science">
        <title>The Amborella genome and the evolution of flowering plants.</title>
        <authorList>
            <consortium name="Amborella Genome Project"/>
        </authorList>
    </citation>
    <scope>NUCLEOTIDE SEQUENCE [LARGE SCALE GENOMIC DNA]</scope>
</reference>
<gene>
    <name evidence="2" type="ORF">AMTR_s00062p00020240</name>
</gene>